<feature type="domain" description="Endonuclease GajA/Old nuclease/RecF-like AAA" evidence="1">
    <location>
        <begin position="17"/>
        <end position="59"/>
    </location>
</feature>
<accession>A0A927K3T3</accession>
<dbReference type="PANTHER" id="PTHR43581:SF4">
    <property type="entry name" value="ATP_GTP PHOSPHATASE"/>
    <property type="match status" value="1"/>
</dbReference>
<protein>
    <submittedName>
        <fullName evidence="3">AAA family ATPase</fullName>
    </submittedName>
</protein>
<dbReference type="EMBL" id="JACYXZ010000002">
    <property type="protein sequence ID" value="MBD8869889.1"/>
    <property type="molecule type" value="Genomic_DNA"/>
</dbReference>
<evidence type="ECO:0000313" key="3">
    <source>
        <dbReference type="EMBL" id="MBD8869889.1"/>
    </source>
</evidence>
<evidence type="ECO:0000259" key="1">
    <source>
        <dbReference type="Pfam" id="PF13175"/>
    </source>
</evidence>
<gene>
    <name evidence="3" type="ORF">IE331_09655</name>
</gene>
<evidence type="ECO:0000313" key="4">
    <source>
        <dbReference type="Proteomes" id="UP000616839"/>
    </source>
</evidence>
<name>A0A927K3T3_9ACTN</name>
<sequence length="591" mass="62346">MTTAAVAPATRHAALYVERVTIRNFRGIVSCEVEFEPGLTLLVGRNNVGKSRVLSALHLALGGRVADVDDFTVGSSAEPEIDVVLAPSPPPASTDEQAFEDDEGRLMGGDAQTISDPPFRERFAWRAHVRRSAEGLGARSEFKILTFDAASGNWVERSGAKDLGRDARGLVASDLVNTGRDLMEELGRRGSGVRKVLSDLDVDDVTRADLELRLAGLSADIVAGSGTLASVSRSLDALNRAVGSIGAPGINPIPITLEELARSLSIDLDSGHGALPIRMHGAGARSLASLQIQGVLYERLLGADGGSLRPHPVTLVEEPEAHLHPQAASELPHLLQSIRGQVVASTHSSQVVTASDPRAIRLFREDGGSLAVVDLGPAPSNAPGTPRPFRPSHHTEEMEKLKRLAERPFGEILFASAIVVGDGATERGFLPPVLRHALGAKAHGVCVIDPESMATQTARAVAKFADAIRVPWFIFADSDPAGVAAVENLATTGTSTATVIWVGKPDSAAAKGVSGAIEAMIVDFDEDVGRTACERVRPDLAPVANVLSTMKDLKGSIGQTLADVLLERHEDSTTWPSPVQELFQAIDGALS</sequence>
<dbReference type="PANTHER" id="PTHR43581">
    <property type="entry name" value="ATP/GTP PHOSPHATASE"/>
    <property type="match status" value="1"/>
</dbReference>
<dbReference type="RefSeq" id="WP_192142878.1">
    <property type="nucleotide sequence ID" value="NZ_JACYXZ010000002.1"/>
</dbReference>
<dbReference type="InterPro" id="IPR003959">
    <property type="entry name" value="ATPase_AAA_core"/>
</dbReference>
<organism evidence="3 4">
    <name type="scientific">Nocardioides donggukensis</name>
    <dbReference type="NCBI Taxonomy" id="2774019"/>
    <lineage>
        <taxon>Bacteria</taxon>
        <taxon>Bacillati</taxon>
        <taxon>Actinomycetota</taxon>
        <taxon>Actinomycetes</taxon>
        <taxon>Propionibacteriales</taxon>
        <taxon>Nocardioidaceae</taxon>
        <taxon>Nocardioides</taxon>
    </lineage>
</organism>
<dbReference type="Pfam" id="PF13304">
    <property type="entry name" value="AAA_21"/>
    <property type="match status" value="1"/>
</dbReference>
<proteinExistence type="predicted"/>
<dbReference type="InterPro" id="IPR051396">
    <property type="entry name" value="Bact_Antivir_Def_Nuclease"/>
</dbReference>
<dbReference type="SUPFAM" id="SSF52540">
    <property type="entry name" value="P-loop containing nucleoside triphosphate hydrolases"/>
    <property type="match status" value="1"/>
</dbReference>
<keyword evidence="4" id="KW-1185">Reference proteome</keyword>
<dbReference type="Proteomes" id="UP000616839">
    <property type="component" value="Unassembled WGS sequence"/>
</dbReference>
<feature type="domain" description="ATPase AAA-type core" evidence="2">
    <location>
        <begin position="310"/>
        <end position="352"/>
    </location>
</feature>
<dbReference type="InterPro" id="IPR041685">
    <property type="entry name" value="AAA_GajA/Old/RecF-like"/>
</dbReference>
<comment type="caution">
    <text evidence="3">The sequence shown here is derived from an EMBL/GenBank/DDBJ whole genome shotgun (WGS) entry which is preliminary data.</text>
</comment>
<dbReference type="InterPro" id="IPR027417">
    <property type="entry name" value="P-loop_NTPase"/>
</dbReference>
<dbReference type="Pfam" id="PF13175">
    <property type="entry name" value="AAA_15"/>
    <property type="match status" value="1"/>
</dbReference>
<evidence type="ECO:0000259" key="2">
    <source>
        <dbReference type="Pfam" id="PF13304"/>
    </source>
</evidence>
<dbReference type="AlphaFoldDB" id="A0A927K3T3"/>
<reference evidence="3" key="1">
    <citation type="submission" date="2020-09" db="EMBL/GenBank/DDBJ databases">
        <title>Nocardioides sp. strain MJB4 16S ribosomal RNA gene Genome sequencing and assembly.</title>
        <authorList>
            <person name="Kim I."/>
        </authorList>
    </citation>
    <scope>NUCLEOTIDE SEQUENCE</scope>
    <source>
        <strain evidence="3">MJB4</strain>
    </source>
</reference>
<dbReference type="Gene3D" id="3.40.50.300">
    <property type="entry name" value="P-loop containing nucleotide triphosphate hydrolases"/>
    <property type="match status" value="2"/>
</dbReference>